<organism evidence="8 9">
    <name type="scientific">Hibiscus trionum</name>
    <name type="common">Flower of an hour</name>
    <dbReference type="NCBI Taxonomy" id="183268"/>
    <lineage>
        <taxon>Eukaryota</taxon>
        <taxon>Viridiplantae</taxon>
        <taxon>Streptophyta</taxon>
        <taxon>Embryophyta</taxon>
        <taxon>Tracheophyta</taxon>
        <taxon>Spermatophyta</taxon>
        <taxon>Magnoliopsida</taxon>
        <taxon>eudicotyledons</taxon>
        <taxon>Gunneridae</taxon>
        <taxon>Pentapetalae</taxon>
        <taxon>rosids</taxon>
        <taxon>malvids</taxon>
        <taxon>Malvales</taxon>
        <taxon>Malvaceae</taxon>
        <taxon>Malvoideae</taxon>
        <taxon>Hibiscus</taxon>
    </lineage>
</organism>
<dbReference type="GO" id="GO:0030247">
    <property type="term" value="F:polysaccharide binding"/>
    <property type="evidence" value="ECO:0007669"/>
    <property type="project" value="InterPro"/>
</dbReference>
<dbReference type="AlphaFoldDB" id="A0A9W7GPZ0"/>
<feature type="chain" id="PRO_5040876644" description="Wall-associated receptor kinase galacturonan-binding domain-containing protein" evidence="6">
    <location>
        <begin position="20"/>
        <end position="176"/>
    </location>
</feature>
<dbReference type="Pfam" id="PF13947">
    <property type="entry name" value="GUB_WAK_bind"/>
    <property type="match status" value="1"/>
</dbReference>
<evidence type="ECO:0000256" key="1">
    <source>
        <dbReference type="ARBA" id="ARBA00004167"/>
    </source>
</evidence>
<dbReference type="EMBL" id="BSYR01000002">
    <property type="protein sequence ID" value="GMI63607.1"/>
    <property type="molecule type" value="Genomic_DNA"/>
</dbReference>
<dbReference type="InterPro" id="IPR025287">
    <property type="entry name" value="WAK_GUB"/>
</dbReference>
<evidence type="ECO:0000256" key="4">
    <source>
        <dbReference type="ARBA" id="ARBA00022989"/>
    </source>
</evidence>
<keyword evidence="2" id="KW-0812">Transmembrane</keyword>
<dbReference type="PANTHER" id="PTHR33491">
    <property type="entry name" value="OSJNBA0016N04.9 PROTEIN"/>
    <property type="match status" value="1"/>
</dbReference>
<evidence type="ECO:0000259" key="7">
    <source>
        <dbReference type="Pfam" id="PF13947"/>
    </source>
</evidence>
<gene>
    <name evidence="8" type="ORF">HRI_000030000</name>
</gene>
<dbReference type="OrthoDB" id="997412at2759"/>
<keyword evidence="4" id="KW-1133">Transmembrane helix</keyword>
<keyword evidence="3 6" id="KW-0732">Signal</keyword>
<evidence type="ECO:0000313" key="8">
    <source>
        <dbReference type="EMBL" id="GMI63607.1"/>
    </source>
</evidence>
<evidence type="ECO:0000256" key="2">
    <source>
        <dbReference type="ARBA" id="ARBA00022692"/>
    </source>
</evidence>
<name>A0A9W7GPZ0_HIBTR</name>
<reference evidence="8" key="1">
    <citation type="submission" date="2023-05" db="EMBL/GenBank/DDBJ databases">
        <title>Genome and transcriptome analyses reveal genes involved in the formation of fine ridges on petal epidermal cells in Hibiscus trionum.</title>
        <authorList>
            <person name="Koshimizu S."/>
            <person name="Masuda S."/>
            <person name="Ishii T."/>
            <person name="Shirasu K."/>
            <person name="Hoshino A."/>
            <person name="Arita M."/>
        </authorList>
    </citation>
    <scope>NUCLEOTIDE SEQUENCE</scope>
    <source>
        <strain evidence="8">Hamamatsu line</strain>
    </source>
</reference>
<evidence type="ECO:0000256" key="3">
    <source>
        <dbReference type="ARBA" id="ARBA00022729"/>
    </source>
</evidence>
<feature type="domain" description="Wall-associated receptor kinase galacturonan-binding" evidence="7">
    <location>
        <begin position="24"/>
        <end position="83"/>
    </location>
</feature>
<evidence type="ECO:0000313" key="9">
    <source>
        <dbReference type="Proteomes" id="UP001165190"/>
    </source>
</evidence>
<evidence type="ECO:0000256" key="6">
    <source>
        <dbReference type="SAM" id="SignalP"/>
    </source>
</evidence>
<accession>A0A9W7GPZ0</accession>
<dbReference type="Proteomes" id="UP001165190">
    <property type="component" value="Unassembled WGS sequence"/>
</dbReference>
<keyword evidence="9" id="KW-1185">Reference proteome</keyword>
<comment type="caution">
    <text evidence="8">The sequence shown here is derived from an EMBL/GenBank/DDBJ whole genome shotgun (WGS) entry which is preliminary data.</text>
</comment>
<feature type="signal peptide" evidence="6">
    <location>
        <begin position="1"/>
        <end position="19"/>
    </location>
</feature>
<proteinExistence type="predicted"/>
<keyword evidence="5" id="KW-0472">Membrane</keyword>
<protein>
    <recommendedName>
        <fullName evidence="7">Wall-associated receptor kinase galacturonan-binding domain-containing protein</fullName>
    </recommendedName>
</protein>
<sequence length="176" mass="19353">MGVGFVLYFILHLTWLIRASSSDCKEKCGDIDIRSPFGIKTGCYHNSRFKVTCNQTADGPKPFISSNNLELLDWSSHGNNIVIINNPVTYLNCVDKGNNDNTSPSNVHLQGSPFFFSSRYNAFGSIGCGNLATIFHNNETTRTSRCLQESCGDLASELGSCYVTISENFTSYTSSC</sequence>
<dbReference type="GO" id="GO:0016020">
    <property type="term" value="C:membrane"/>
    <property type="evidence" value="ECO:0007669"/>
    <property type="project" value="UniProtKB-SubCell"/>
</dbReference>
<evidence type="ECO:0000256" key="5">
    <source>
        <dbReference type="ARBA" id="ARBA00023136"/>
    </source>
</evidence>
<comment type="subcellular location">
    <subcellularLocation>
        <location evidence="1">Membrane</location>
        <topology evidence="1">Single-pass membrane protein</topology>
    </subcellularLocation>
</comment>